<accession>A0A9P7RT80</accession>
<evidence type="ECO:0000256" key="7">
    <source>
        <dbReference type="SAM" id="MobiDB-lite"/>
    </source>
</evidence>
<keyword evidence="4" id="KW-0805">Transcription regulation</keyword>
<dbReference type="Gene3D" id="3.30.50.10">
    <property type="entry name" value="Erythroid Transcription Factor GATA-1, subunit A"/>
    <property type="match status" value="1"/>
</dbReference>
<dbReference type="GeneID" id="66080116"/>
<sequence>MAAAHHAAQRPAYSLPTHPSSNSFPPDDLRLPSIKDLQFHYQPRRQDHSQPPEPTPGYEHNHSQPQDRVVRHPPHWARPPPPPHSISQNSQGPPPPPPSNPIHQLHSQQHSSQPPPQVHETSSKPPDYHHRHENNGYATPGLPLSAQTAPVPGSVNSGPAVRSEDYHPHGSHKRARTGDRAPVASLRDTRPPSAPYHYPPSYPATGMPPPSPYHQNGPSSGGVPPSPVHPTHSSPQVQHHHPLPPPQSYGNYHPSQYSQPPPPRSTNAPHPIPVSAPPAPPAQTPTTPLPPPTPTSASAQPTQVLSYAQSAHSSVSQEWETPPQQPPQQHFQHYTLHATHPPPPPPPVSTPPAPSTPSAHHVQQLSHSHHHPPQPPPPVHSQPPPQTAHSMYQSQSQQVQTTPQVQAPAPAPTQPYAKTTSVNPTDFDTRGTYSTHNTAPSSGSSPDSAMSELVNLCSLLYDFASRYAQLNGGVPGPTPHEIAEMASRANEVVRLLEELRRAPDGQRIAKNDTTSAEDHRPPKRPWEDMAEEGQISPDDDYQQQEEAYETTTVEPVQSTAELDMELIRTKRATTTAGAAANTGQPKSKYRKRSRATPPGKCHSCNIRETPEWRRGPDGARTLCNACGLHYAKLMRKQNKMNPGPNGEPPPPIDMDMLRASTRAAEAERHGPQSQDGSPTGAPTHHQGSFQVITIPPPVHSEPPSAISPTTSEHPQTVNTSTSTTSVLHIPPPPWSTSPPVGGRGYQPSEQQSFIRSSIPTNSPR</sequence>
<dbReference type="EMBL" id="CM032187">
    <property type="protein sequence ID" value="KAG7089351.1"/>
    <property type="molecule type" value="Genomic_DNA"/>
</dbReference>
<dbReference type="InterPro" id="IPR000679">
    <property type="entry name" value="Znf_GATA"/>
</dbReference>
<dbReference type="KEGG" id="more:E1B28_011041"/>
<keyword evidence="2 6" id="KW-0863">Zinc-finger</keyword>
<evidence type="ECO:0000256" key="3">
    <source>
        <dbReference type="ARBA" id="ARBA00022833"/>
    </source>
</evidence>
<dbReference type="GO" id="GO:0006355">
    <property type="term" value="P:regulation of DNA-templated transcription"/>
    <property type="evidence" value="ECO:0007669"/>
    <property type="project" value="InterPro"/>
</dbReference>
<feature type="compositionally biased region" description="Low complexity" evidence="7">
    <location>
        <begin position="356"/>
        <end position="366"/>
    </location>
</feature>
<comment type="caution">
    <text evidence="9">The sequence shown here is derived from an EMBL/GenBank/DDBJ whole genome shotgun (WGS) entry which is preliminary data.</text>
</comment>
<dbReference type="GO" id="GO:0043565">
    <property type="term" value="F:sequence-specific DNA binding"/>
    <property type="evidence" value="ECO:0007669"/>
    <property type="project" value="InterPro"/>
</dbReference>
<feature type="compositionally biased region" description="Pro residues" evidence="7">
    <location>
        <begin position="373"/>
        <end position="386"/>
    </location>
</feature>
<name>A0A9P7RT80_9AGAR</name>
<dbReference type="RefSeq" id="XP_043005821.1">
    <property type="nucleotide sequence ID" value="XM_043156037.1"/>
</dbReference>
<feature type="compositionally biased region" description="Pro residues" evidence="7">
    <location>
        <begin position="259"/>
        <end position="294"/>
    </location>
</feature>
<dbReference type="AlphaFoldDB" id="A0A9P7RT80"/>
<dbReference type="OrthoDB" id="2162994at2759"/>
<dbReference type="SMART" id="SM00401">
    <property type="entry name" value="ZnF_GATA"/>
    <property type="match status" value="1"/>
</dbReference>
<feature type="compositionally biased region" description="Low complexity" evidence="7">
    <location>
        <begin position="439"/>
        <end position="450"/>
    </location>
</feature>
<keyword evidence="3" id="KW-0862">Zinc</keyword>
<feature type="compositionally biased region" description="Low complexity" evidence="7">
    <location>
        <begin position="393"/>
        <end position="408"/>
    </location>
</feature>
<feature type="compositionally biased region" description="Polar residues" evidence="7">
    <location>
        <begin position="416"/>
        <end position="438"/>
    </location>
</feature>
<feature type="compositionally biased region" description="Polar residues" evidence="7">
    <location>
        <begin position="747"/>
        <end position="764"/>
    </location>
</feature>
<evidence type="ECO:0000313" key="10">
    <source>
        <dbReference type="Proteomes" id="UP001049176"/>
    </source>
</evidence>
<reference evidence="9" key="1">
    <citation type="journal article" date="2021" name="Genome Biol. Evol.">
        <title>The assembled and annotated genome of the fairy-ring fungus Marasmius oreades.</title>
        <authorList>
            <person name="Hiltunen M."/>
            <person name="Ament-Velasquez S.L."/>
            <person name="Johannesson H."/>
        </authorList>
    </citation>
    <scope>NUCLEOTIDE SEQUENCE</scope>
    <source>
        <strain evidence="9">03SP1</strain>
    </source>
</reference>
<dbReference type="Proteomes" id="UP001049176">
    <property type="component" value="Chromosome 7"/>
</dbReference>
<dbReference type="PANTHER" id="PTHR47172">
    <property type="entry name" value="OS01G0976800 PROTEIN"/>
    <property type="match status" value="1"/>
</dbReference>
<dbReference type="GO" id="GO:0008270">
    <property type="term" value="F:zinc ion binding"/>
    <property type="evidence" value="ECO:0007669"/>
    <property type="project" value="UniProtKB-KW"/>
</dbReference>
<dbReference type="InterPro" id="IPR013088">
    <property type="entry name" value="Znf_NHR/GATA"/>
</dbReference>
<organism evidence="9 10">
    <name type="scientific">Marasmius oreades</name>
    <name type="common">fairy-ring Marasmius</name>
    <dbReference type="NCBI Taxonomy" id="181124"/>
    <lineage>
        <taxon>Eukaryota</taxon>
        <taxon>Fungi</taxon>
        <taxon>Dikarya</taxon>
        <taxon>Basidiomycota</taxon>
        <taxon>Agaricomycotina</taxon>
        <taxon>Agaricomycetes</taxon>
        <taxon>Agaricomycetidae</taxon>
        <taxon>Agaricales</taxon>
        <taxon>Marasmiineae</taxon>
        <taxon>Marasmiaceae</taxon>
        <taxon>Marasmius</taxon>
    </lineage>
</organism>
<feature type="region of interest" description="Disordered" evidence="7">
    <location>
        <begin position="662"/>
        <end position="764"/>
    </location>
</feature>
<feature type="domain" description="GATA-type" evidence="8">
    <location>
        <begin position="595"/>
        <end position="630"/>
    </location>
</feature>
<dbReference type="Pfam" id="PF00320">
    <property type="entry name" value="GATA"/>
    <property type="match status" value="1"/>
</dbReference>
<dbReference type="SUPFAM" id="SSF57716">
    <property type="entry name" value="Glucocorticoid receptor-like (DNA-binding domain)"/>
    <property type="match status" value="1"/>
</dbReference>
<feature type="region of interest" description="Disordered" evidence="7">
    <location>
        <begin position="503"/>
        <end position="613"/>
    </location>
</feature>
<dbReference type="CDD" id="cd00202">
    <property type="entry name" value="ZnF_GATA"/>
    <property type="match status" value="1"/>
</dbReference>
<evidence type="ECO:0000313" key="9">
    <source>
        <dbReference type="EMBL" id="KAG7089351.1"/>
    </source>
</evidence>
<feature type="compositionally biased region" description="Polar residues" evidence="7">
    <location>
        <begin position="304"/>
        <end position="319"/>
    </location>
</feature>
<feature type="compositionally biased region" description="Low complexity" evidence="7">
    <location>
        <begin position="217"/>
        <end position="237"/>
    </location>
</feature>
<keyword evidence="1" id="KW-0479">Metal-binding</keyword>
<protein>
    <recommendedName>
        <fullName evidence="8">GATA-type domain-containing protein</fullName>
    </recommendedName>
</protein>
<feature type="compositionally biased region" description="Low complexity" evidence="7">
    <location>
        <begin position="572"/>
        <end position="583"/>
    </location>
</feature>
<dbReference type="PROSITE" id="PS50114">
    <property type="entry name" value="GATA_ZN_FINGER_2"/>
    <property type="match status" value="1"/>
</dbReference>
<gene>
    <name evidence="9" type="ORF">E1B28_011041</name>
</gene>
<evidence type="ECO:0000256" key="4">
    <source>
        <dbReference type="ARBA" id="ARBA00023015"/>
    </source>
</evidence>
<evidence type="ECO:0000259" key="8">
    <source>
        <dbReference type="PROSITE" id="PS50114"/>
    </source>
</evidence>
<feature type="region of interest" description="Disordered" evidence="7">
    <location>
        <begin position="1"/>
        <end position="450"/>
    </location>
</feature>
<feature type="compositionally biased region" description="Pro residues" evidence="7">
    <location>
        <begin position="340"/>
        <end position="355"/>
    </location>
</feature>
<feature type="compositionally biased region" description="Pro residues" evidence="7">
    <location>
        <begin position="192"/>
        <end position="212"/>
    </location>
</feature>
<feature type="compositionally biased region" description="Polar residues" evidence="7">
    <location>
        <begin position="706"/>
        <end position="718"/>
    </location>
</feature>
<evidence type="ECO:0000256" key="1">
    <source>
        <dbReference type="ARBA" id="ARBA00022723"/>
    </source>
</evidence>
<keyword evidence="5" id="KW-0804">Transcription</keyword>
<feature type="compositionally biased region" description="Acidic residues" evidence="7">
    <location>
        <begin position="537"/>
        <end position="548"/>
    </location>
</feature>
<feature type="compositionally biased region" description="Low complexity" evidence="7">
    <location>
        <begin position="101"/>
        <end position="112"/>
    </location>
</feature>
<proteinExistence type="predicted"/>
<dbReference type="PROSITE" id="PS00344">
    <property type="entry name" value="GATA_ZN_FINGER_1"/>
    <property type="match status" value="1"/>
</dbReference>
<evidence type="ECO:0000256" key="2">
    <source>
        <dbReference type="ARBA" id="ARBA00022771"/>
    </source>
</evidence>
<evidence type="ECO:0000256" key="6">
    <source>
        <dbReference type="PROSITE-ProRule" id="PRU00094"/>
    </source>
</evidence>
<dbReference type="PANTHER" id="PTHR47172:SF24">
    <property type="entry name" value="GATA ZINC FINGER DOMAIN-CONTAINING PROTEIN 14-RELATED"/>
    <property type="match status" value="1"/>
</dbReference>
<feature type="compositionally biased region" description="Polar residues" evidence="7">
    <location>
        <begin position="549"/>
        <end position="560"/>
    </location>
</feature>
<keyword evidence="10" id="KW-1185">Reference proteome</keyword>
<feature type="compositionally biased region" description="Basic and acidic residues" evidence="7">
    <location>
        <begin position="503"/>
        <end position="527"/>
    </location>
</feature>
<evidence type="ECO:0000256" key="5">
    <source>
        <dbReference type="ARBA" id="ARBA00023163"/>
    </source>
</evidence>